<evidence type="ECO:0000313" key="3">
    <source>
        <dbReference type="Proteomes" id="UP001229346"/>
    </source>
</evidence>
<dbReference type="InterPro" id="IPR011009">
    <property type="entry name" value="Kinase-like_dom_sf"/>
</dbReference>
<gene>
    <name evidence="2" type="ORF">J2T15_003736</name>
</gene>
<protein>
    <recommendedName>
        <fullName evidence="1">Aminoglycoside phosphotransferase domain-containing protein</fullName>
    </recommendedName>
</protein>
<accession>A0ABT9U5D5</accession>
<sequence length="323" mass="36692">MDTSWIDSRGNVMESRIIRREPLYKGMNGKTVERVYVTQTESCILKPLTNDSQSGAEAWVYEHLLPRLSPVYPKLLAKSPAGGDLEQSWTLFEDLGPLQHSFELHTAMALMPHIVHWQALSVDIPAFAHLNGPKPNADRVAAELLENRTQLINLARDLNLPQHSISPVLDTLEREGRLLLLDQSLVMSHGDLHLGNYALVNGVIKVLDWEHAHLNIPYWDLYHVIDMSHPTFPKAMTPANREKLLDGYVAAAAQRNGQQQLRHTTDPALFKRSYYLFAAVYSLWMLRLIAQDIEADAGIWPLQQLQRQLNETSASLMQCVRRL</sequence>
<dbReference type="RefSeq" id="WP_307205600.1">
    <property type="nucleotide sequence ID" value="NZ_JAUSSU010000007.1"/>
</dbReference>
<proteinExistence type="predicted"/>
<evidence type="ECO:0000313" key="2">
    <source>
        <dbReference type="EMBL" id="MDQ0114281.1"/>
    </source>
</evidence>
<dbReference type="Gene3D" id="3.90.1200.10">
    <property type="match status" value="1"/>
</dbReference>
<name>A0ABT9U5D5_PAEHA</name>
<dbReference type="EMBL" id="JAUSSU010000007">
    <property type="protein sequence ID" value="MDQ0114281.1"/>
    <property type="molecule type" value="Genomic_DNA"/>
</dbReference>
<evidence type="ECO:0000259" key="1">
    <source>
        <dbReference type="Pfam" id="PF01636"/>
    </source>
</evidence>
<organism evidence="2 3">
    <name type="scientific">Paenibacillus harenae</name>
    <dbReference type="NCBI Taxonomy" id="306543"/>
    <lineage>
        <taxon>Bacteria</taxon>
        <taxon>Bacillati</taxon>
        <taxon>Bacillota</taxon>
        <taxon>Bacilli</taxon>
        <taxon>Bacillales</taxon>
        <taxon>Paenibacillaceae</taxon>
        <taxon>Paenibacillus</taxon>
    </lineage>
</organism>
<dbReference type="SUPFAM" id="SSF56112">
    <property type="entry name" value="Protein kinase-like (PK-like)"/>
    <property type="match status" value="1"/>
</dbReference>
<comment type="caution">
    <text evidence="2">The sequence shown here is derived from an EMBL/GenBank/DDBJ whole genome shotgun (WGS) entry which is preliminary data.</text>
</comment>
<dbReference type="Pfam" id="PF01636">
    <property type="entry name" value="APH"/>
    <property type="match status" value="1"/>
</dbReference>
<dbReference type="InterPro" id="IPR002575">
    <property type="entry name" value="Aminoglycoside_PTrfase"/>
</dbReference>
<keyword evidence="3" id="KW-1185">Reference proteome</keyword>
<feature type="domain" description="Aminoglycoside phosphotransferase" evidence="1">
    <location>
        <begin position="124"/>
        <end position="248"/>
    </location>
</feature>
<reference evidence="2 3" key="1">
    <citation type="submission" date="2023-07" db="EMBL/GenBank/DDBJ databases">
        <title>Sorghum-associated microbial communities from plants grown in Nebraska, USA.</title>
        <authorList>
            <person name="Schachtman D."/>
        </authorList>
    </citation>
    <scope>NUCLEOTIDE SEQUENCE [LARGE SCALE GENOMIC DNA]</scope>
    <source>
        <strain evidence="2 3">CC482</strain>
    </source>
</reference>
<dbReference type="Proteomes" id="UP001229346">
    <property type="component" value="Unassembled WGS sequence"/>
</dbReference>